<feature type="compositionally biased region" description="Acidic residues" evidence="4">
    <location>
        <begin position="178"/>
        <end position="188"/>
    </location>
</feature>
<dbReference type="InterPro" id="IPR036864">
    <property type="entry name" value="Zn2-C6_fun-type_DNA-bd_sf"/>
</dbReference>
<feature type="compositionally biased region" description="Low complexity" evidence="4">
    <location>
        <begin position="543"/>
        <end position="560"/>
    </location>
</feature>
<sequence length="789" mass="87224">MADTSRMPPAATPFPHIRSCELCRQRKVKCDRQQPCSHCTRSGQECLYPSGPGRAPKRSRRAENAQLMDKLSRLEHIIKRLASENQGDSEVMLPSGADRGEDSVQRTQPSSRSDDDDKESLHKPQSEISKGPREDASSLDVQFGRLVVNDSMSYYVGNVLWANLANEVDGIRDMVQEAEEDESDDEGFDMQPTQAPDHGQSGSNAALFGFRAIAYSLLSYHPSLSQAVNLFAVFTENVSPMIRLFHLPSLSRTYWDSIAALDSLDKNTEALLFAIYYSTTISLSNEQCLALLGVSRDAATEKYRFSVEQALARANLLNTHSIVLLQAAVLFLSALRNQDDSRTTWSLTALVFYVAQSMGLHRDGTVFGLKPFETELRRRLWWYICVLDGHSSKYQEHEANLHQFFSDTKLPLHVNDSDLHPDMTDPPVERDGWTDMTFCMVRCEAINTASSTKLIGPGLQRGPWRGGGDIGSSGLSVEGRKQIVQEFVERITNKYLRHCDPSEPILLMSSMVIKLIFARFWLLVYRPQPGPTSNNARAEKSPTPEGTPSNSGSTPSSQEPRIPLEAETREKLFSMSIEVLELSTSILTHPNLIKWSWYTSTFVQWHAIGYVLAEICCRPPSAECDRAWSAVMAVYDSGILRVNEPKGTIWKPIRRLLAKARYVRERQGLQKPSGGRVVTGSGISEGWNGSQNSRDTGSGSLLQAGSASPTPLSTASSAHVVDTSAGVHSGEPGLFPTTSADSLLDLLNLPEDMGMGDLSNFNMFEGDGGFSLDMMGAGSAMDGWDGRMW</sequence>
<feature type="region of interest" description="Disordered" evidence="4">
    <location>
        <begin position="178"/>
        <end position="200"/>
    </location>
</feature>
<dbReference type="Pfam" id="PF00172">
    <property type="entry name" value="Zn_clus"/>
    <property type="match status" value="1"/>
</dbReference>
<keyword evidence="3" id="KW-0539">Nucleus</keyword>
<evidence type="ECO:0000256" key="4">
    <source>
        <dbReference type="SAM" id="MobiDB-lite"/>
    </source>
</evidence>
<organism evidence="6 7">
    <name type="scientific">Phomopsis amygdali</name>
    <name type="common">Fusicoccum amygdali</name>
    <dbReference type="NCBI Taxonomy" id="1214568"/>
    <lineage>
        <taxon>Eukaryota</taxon>
        <taxon>Fungi</taxon>
        <taxon>Dikarya</taxon>
        <taxon>Ascomycota</taxon>
        <taxon>Pezizomycotina</taxon>
        <taxon>Sordariomycetes</taxon>
        <taxon>Sordariomycetidae</taxon>
        <taxon>Diaporthales</taxon>
        <taxon>Diaporthaceae</taxon>
        <taxon>Diaporthe</taxon>
    </lineage>
</organism>
<evidence type="ECO:0000256" key="2">
    <source>
        <dbReference type="ARBA" id="ARBA00022723"/>
    </source>
</evidence>
<dbReference type="Pfam" id="PF04082">
    <property type="entry name" value="Fungal_trans"/>
    <property type="match status" value="1"/>
</dbReference>
<dbReference type="CDD" id="cd00067">
    <property type="entry name" value="GAL4"/>
    <property type="match status" value="1"/>
</dbReference>
<feature type="region of interest" description="Disordered" evidence="4">
    <location>
        <begin position="36"/>
        <end position="63"/>
    </location>
</feature>
<dbReference type="PROSITE" id="PS50048">
    <property type="entry name" value="ZN2_CY6_FUNGAL_2"/>
    <property type="match status" value="1"/>
</dbReference>
<dbReference type="GO" id="GO:0005634">
    <property type="term" value="C:nucleus"/>
    <property type="evidence" value="ECO:0007669"/>
    <property type="project" value="UniProtKB-SubCell"/>
</dbReference>
<dbReference type="CDD" id="cd12148">
    <property type="entry name" value="fungal_TF_MHR"/>
    <property type="match status" value="1"/>
</dbReference>
<comment type="caution">
    <text evidence="6">The sequence shown here is derived from an EMBL/GenBank/DDBJ whole genome shotgun (WGS) entry which is preliminary data.</text>
</comment>
<proteinExistence type="predicted"/>
<dbReference type="GO" id="GO:0006351">
    <property type="term" value="P:DNA-templated transcription"/>
    <property type="evidence" value="ECO:0007669"/>
    <property type="project" value="InterPro"/>
</dbReference>
<feature type="region of interest" description="Disordered" evidence="4">
    <location>
        <begin position="532"/>
        <end position="562"/>
    </location>
</feature>
<dbReference type="SUPFAM" id="SSF57701">
    <property type="entry name" value="Zn2/Cys6 DNA-binding domain"/>
    <property type="match status" value="1"/>
</dbReference>
<feature type="region of interest" description="Disordered" evidence="4">
    <location>
        <begin position="82"/>
        <end position="136"/>
    </location>
</feature>
<dbReference type="InterPro" id="IPR007219">
    <property type="entry name" value="XnlR_reg_dom"/>
</dbReference>
<name>A0AAD9W568_PHOAM</name>
<dbReference type="PANTHER" id="PTHR31001">
    <property type="entry name" value="UNCHARACTERIZED TRANSCRIPTIONAL REGULATORY PROTEIN"/>
    <property type="match status" value="1"/>
</dbReference>
<evidence type="ECO:0000256" key="1">
    <source>
        <dbReference type="ARBA" id="ARBA00004123"/>
    </source>
</evidence>
<feature type="compositionally biased region" description="Polar residues" evidence="4">
    <location>
        <begin position="687"/>
        <end position="696"/>
    </location>
</feature>
<evidence type="ECO:0000313" key="6">
    <source>
        <dbReference type="EMBL" id="KAK2609415.1"/>
    </source>
</evidence>
<protein>
    <recommendedName>
        <fullName evidence="5">Zn(2)-C6 fungal-type domain-containing protein</fullName>
    </recommendedName>
</protein>
<dbReference type="PANTHER" id="PTHR31001:SF57">
    <property type="entry name" value="ZN(II)2CYS6 TRANSCRIPTION FACTOR (EUROFUNG)"/>
    <property type="match status" value="1"/>
</dbReference>
<reference evidence="6" key="1">
    <citation type="submission" date="2023-06" db="EMBL/GenBank/DDBJ databases">
        <authorList>
            <person name="Noh H."/>
        </authorList>
    </citation>
    <scope>NUCLEOTIDE SEQUENCE</scope>
    <source>
        <strain evidence="6">DUCC20226</strain>
    </source>
</reference>
<accession>A0AAD9W568</accession>
<feature type="region of interest" description="Disordered" evidence="4">
    <location>
        <begin position="671"/>
        <end position="734"/>
    </location>
</feature>
<dbReference type="InterPro" id="IPR001138">
    <property type="entry name" value="Zn2Cys6_DnaBD"/>
</dbReference>
<dbReference type="SMART" id="SM00066">
    <property type="entry name" value="GAL4"/>
    <property type="match status" value="1"/>
</dbReference>
<dbReference type="GO" id="GO:0008270">
    <property type="term" value="F:zinc ion binding"/>
    <property type="evidence" value="ECO:0007669"/>
    <property type="project" value="InterPro"/>
</dbReference>
<dbReference type="SMART" id="SM00906">
    <property type="entry name" value="Fungal_trans"/>
    <property type="match status" value="1"/>
</dbReference>
<keyword evidence="7" id="KW-1185">Reference proteome</keyword>
<dbReference type="PROSITE" id="PS00463">
    <property type="entry name" value="ZN2_CY6_FUNGAL_1"/>
    <property type="match status" value="1"/>
</dbReference>
<comment type="subcellular location">
    <subcellularLocation>
        <location evidence="1">Nucleus</location>
    </subcellularLocation>
</comment>
<evidence type="ECO:0000259" key="5">
    <source>
        <dbReference type="PROSITE" id="PS50048"/>
    </source>
</evidence>
<feature type="domain" description="Zn(2)-C6 fungal-type" evidence="5">
    <location>
        <begin position="19"/>
        <end position="48"/>
    </location>
</feature>
<feature type="compositionally biased region" description="Basic and acidic residues" evidence="4">
    <location>
        <begin position="112"/>
        <end position="136"/>
    </location>
</feature>
<dbReference type="AlphaFoldDB" id="A0AAD9W568"/>
<keyword evidence="2" id="KW-0479">Metal-binding</keyword>
<dbReference type="InterPro" id="IPR050613">
    <property type="entry name" value="Sec_Metabolite_Reg"/>
</dbReference>
<feature type="compositionally biased region" description="Low complexity" evidence="4">
    <location>
        <begin position="697"/>
        <end position="718"/>
    </location>
</feature>
<dbReference type="Proteomes" id="UP001265746">
    <property type="component" value="Unassembled WGS sequence"/>
</dbReference>
<dbReference type="GO" id="GO:0003677">
    <property type="term" value="F:DNA binding"/>
    <property type="evidence" value="ECO:0007669"/>
    <property type="project" value="InterPro"/>
</dbReference>
<gene>
    <name evidence="6" type="ORF">N8I77_002912</name>
</gene>
<dbReference type="GO" id="GO:0000981">
    <property type="term" value="F:DNA-binding transcription factor activity, RNA polymerase II-specific"/>
    <property type="evidence" value="ECO:0007669"/>
    <property type="project" value="InterPro"/>
</dbReference>
<dbReference type="Gene3D" id="4.10.240.10">
    <property type="entry name" value="Zn(2)-C6 fungal-type DNA-binding domain"/>
    <property type="match status" value="1"/>
</dbReference>
<dbReference type="EMBL" id="JAUJFL010000002">
    <property type="protein sequence ID" value="KAK2609415.1"/>
    <property type="molecule type" value="Genomic_DNA"/>
</dbReference>
<evidence type="ECO:0000256" key="3">
    <source>
        <dbReference type="ARBA" id="ARBA00023242"/>
    </source>
</evidence>
<evidence type="ECO:0000313" key="7">
    <source>
        <dbReference type="Proteomes" id="UP001265746"/>
    </source>
</evidence>